<dbReference type="GO" id="GO:0042910">
    <property type="term" value="F:xenobiotic transmembrane transporter activity"/>
    <property type="evidence" value="ECO:0007669"/>
    <property type="project" value="InterPro"/>
</dbReference>
<keyword evidence="3" id="KW-0050">Antiport</keyword>
<evidence type="ECO:0000256" key="10">
    <source>
        <dbReference type="SAM" id="Phobius"/>
    </source>
</evidence>
<organism evidence="11 12">
    <name type="scientific">Sphingomonas lenta</name>
    <dbReference type="NCBI Taxonomy" id="1141887"/>
    <lineage>
        <taxon>Bacteria</taxon>
        <taxon>Pseudomonadati</taxon>
        <taxon>Pseudomonadota</taxon>
        <taxon>Alphaproteobacteria</taxon>
        <taxon>Sphingomonadales</taxon>
        <taxon>Sphingomonadaceae</taxon>
        <taxon>Sphingomonas</taxon>
    </lineage>
</organism>
<accession>A0A2A2SDD5</accession>
<keyword evidence="4" id="KW-1003">Cell membrane</keyword>
<evidence type="ECO:0000256" key="5">
    <source>
        <dbReference type="ARBA" id="ARBA00022692"/>
    </source>
</evidence>
<dbReference type="InterPro" id="IPR002528">
    <property type="entry name" value="MATE_fam"/>
</dbReference>
<evidence type="ECO:0000256" key="1">
    <source>
        <dbReference type="ARBA" id="ARBA00004429"/>
    </source>
</evidence>
<feature type="transmembrane region" description="Helical" evidence="10">
    <location>
        <begin position="207"/>
        <end position="229"/>
    </location>
</feature>
<evidence type="ECO:0000256" key="8">
    <source>
        <dbReference type="ARBA" id="ARBA00023136"/>
    </source>
</evidence>
<feature type="transmembrane region" description="Helical" evidence="10">
    <location>
        <begin position="410"/>
        <end position="430"/>
    </location>
</feature>
<feature type="transmembrane region" description="Helical" evidence="10">
    <location>
        <begin position="371"/>
        <end position="398"/>
    </location>
</feature>
<dbReference type="PIRSF" id="PIRSF006603">
    <property type="entry name" value="DinF"/>
    <property type="match status" value="1"/>
</dbReference>
<proteinExistence type="predicted"/>
<feature type="transmembrane region" description="Helical" evidence="10">
    <location>
        <begin position="108"/>
        <end position="132"/>
    </location>
</feature>
<protein>
    <recommendedName>
        <fullName evidence="9">Multidrug-efflux transporter</fullName>
    </recommendedName>
</protein>
<dbReference type="PANTHER" id="PTHR43298:SF2">
    <property type="entry name" value="FMN_FAD EXPORTER YEEO-RELATED"/>
    <property type="match status" value="1"/>
</dbReference>
<evidence type="ECO:0000256" key="6">
    <source>
        <dbReference type="ARBA" id="ARBA00022989"/>
    </source>
</evidence>
<feature type="transmembrane region" description="Helical" evidence="10">
    <location>
        <begin position="436"/>
        <end position="454"/>
    </location>
</feature>
<evidence type="ECO:0000256" key="7">
    <source>
        <dbReference type="ARBA" id="ARBA00023065"/>
    </source>
</evidence>
<feature type="transmembrane region" description="Helical" evidence="10">
    <location>
        <begin position="287"/>
        <end position="310"/>
    </location>
</feature>
<dbReference type="EMBL" id="NSLI01000004">
    <property type="protein sequence ID" value="PAX07210.1"/>
    <property type="molecule type" value="Genomic_DNA"/>
</dbReference>
<keyword evidence="12" id="KW-1185">Reference proteome</keyword>
<dbReference type="OrthoDB" id="9780160at2"/>
<keyword evidence="7" id="KW-0406">Ion transport</keyword>
<dbReference type="InterPro" id="IPR050222">
    <property type="entry name" value="MATE_MdtK"/>
</dbReference>
<dbReference type="GO" id="GO:0015297">
    <property type="term" value="F:antiporter activity"/>
    <property type="evidence" value="ECO:0007669"/>
    <property type="project" value="UniProtKB-KW"/>
</dbReference>
<evidence type="ECO:0000256" key="3">
    <source>
        <dbReference type="ARBA" id="ARBA00022449"/>
    </source>
</evidence>
<dbReference type="GO" id="GO:0006811">
    <property type="term" value="P:monoatomic ion transport"/>
    <property type="evidence" value="ECO:0007669"/>
    <property type="project" value="UniProtKB-KW"/>
</dbReference>
<dbReference type="PANTHER" id="PTHR43298">
    <property type="entry name" value="MULTIDRUG RESISTANCE PROTEIN NORM-RELATED"/>
    <property type="match status" value="1"/>
</dbReference>
<keyword evidence="6 10" id="KW-1133">Transmembrane helix</keyword>
<gene>
    <name evidence="11" type="ORF">CKY28_14350</name>
</gene>
<dbReference type="NCBIfam" id="TIGR00797">
    <property type="entry name" value="matE"/>
    <property type="match status" value="1"/>
</dbReference>
<feature type="transmembrane region" description="Helical" evidence="10">
    <location>
        <begin position="256"/>
        <end position="281"/>
    </location>
</feature>
<comment type="subcellular location">
    <subcellularLocation>
        <location evidence="1">Cell inner membrane</location>
        <topology evidence="1">Multi-pass membrane protein</topology>
    </subcellularLocation>
</comment>
<evidence type="ECO:0000256" key="2">
    <source>
        <dbReference type="ARBA" id="ARBA00022448"/>
    </source>
</evidence>
<reference evidence="12" key="1">
    <citation type="submission" date="2017-09" db="EMBL/GenBank/DDBJ databases">
        <authorList>
            <person name="Feng G."/>
            <person name="Zhu H."/>
        </authorList>
    </citation>
    <scope>NUCLEOTIDE SEQUENCE [LARGE SCALE GENOMIC DNA]</scope>
    <source>
        <strain evidence="12">1PNM-20</strain>
    </source>
</reference>
<evidence type="ECO:0000256" key="4">
    <source>
        <dbReference type="ARBA" id="ARBA00022475"/>
    </source>
</evidence>
<keyword evidence="5 10" id="KW-0812">Transmembrane</keyword>
<comment type="caution">
    <text evidence="11">The sequence shown here is derived from an EMBL/GenBank/DDBJ whole genome shotgun (WGS) entry which is preliminary data.</text>
</comment>
<keyword evidence="8 10" id="KW-0472">Membrane</keyword>
<keyword evidence="2" id="KW-0813">Transport</keyword>
<dbReference type="RefSeq" id="WP_095999034.1">
    <property type="nucleotide sequence ID" value="NZ_NSLI01000004.1"/>
</dbReference>
<dbReference type="GO" id="GO:0005886">
    <property type="term" value="C:plasma membrane"/>
    <property type="evidence" value="ECO:0007669"/>
    <property type="project" value="UniProtKB-SubCell"/>
</dbReference>
<dbReference type="AlphaFoldDB" id="A0A2A2SDD5"/>
<name>A0A2A2SDD5_9SPHN</name>
<feature type="transmembrane region" description="Helical" evidence="10">
    <location>
        <begin position="65"/>
        <end position="87"/>
    </location>
</feature>
<evidence type="ECO:0000313" key="12">
    <source>
        <dbReference type="Proteomes" id="UP000218151"/>
    </source>
</evidence>
<dbReference type="CDD" id="cd13131">
    <property type="entry name" value="MATE_NorM_like"/>
    <property type="match status" value="1"/>
</dbReference>
<dbReference type="Pfam" id="PF01554">
    <property type="entry name" value="MatE"/>
    <property type="match status" value="2"/>
</dbReference>
<feature type="transmembrane region" description="Helical" evidence="10">
    <location>
        <begin position="25"/>
        <end position="45"/>
    </location>
</feature>
<evidence type="ECO:0000313" key="11">
    <source>
        <dbReference type="EMBL" id="PAX07210.1"/>
    </source>
</evidence>
<dbReference type="InterPro" id="IPR048279">
    <property type="entry name" value="MdtK-like"/>
</dbReference>
<dbReference type="Proteomes" id="UP000218151">
    <property type="component" value="Unassembled WGS sequence"/>
</dbReference>
<evidence type="ECO:0000256" key="9">
    <source>
        <dbReference type="ARBA" id="ARBA00031636"/>
    </source>
</evidence>
<feature type="transmembrane region" description="Helical" evidence="10">
    <location>
        <begin position="174"/>
        <end position="195"/>
    </location>
</feature>
<feature type="transmembrane region" description="Helical" evidence="10">
    <location>
        <begin position="331"/>
        <end position="351"/>
    </location>
</feature>
<sequence length="467" mass="48962">MSAPVPLPAATGVAPASARAELGELVRLAGPLVVANLLQMAVYAVDVVFVARLGEVELAAATLGVYVYSVVMWALVGMTGAAAPLIAAELGARANAVREVRRSFRMALWLTVIAAAPFLLLLANGEALLLLAGQDARVAKRADAFMDILLWAMIPAVAASVMRTAAAALGRPAYAMAVNVMALLVAVGANWLLVFGNLGFPRLGLEGSALASVLTTVAMLFAYAAILLLDRRLRRFRLFGRWWRAEWARLREIVKLGVPIALTLTFEGALFGGAGFLMGLIGVMEVAAHAVALNIAAIAFQVPFGIAQAATIRVGLGYGAGDRVWIARAGWVALGVTVGFMALTAAALLLFPRLFVSAYVDAGAAGNARLVALSVQLLLVAAMFQLFDGGQVVAAAVLRGLQDTRVPMIVALFGYWVAGFGTAVLLGFQAGWGGTGIWWGLAMGVAVVYGLLLWRWAARERLGLLPA</sequence>
<feature type="transmembrane region" description="Helical" evidence="10">
    <location>
        <begin position="144"/>
        <end position="162"/>
    </location>
</feature>